<sequence>MPSIWCIQTLDEDRFKGTN</sequence>
<reference evidence="1" key="2">
    <citation type="journal article" date="2015" name="Data Brief">
        <title>Shoot transcriptome of the giant reed, Arundo donax.</title>
        <authorList>
            <person name="Barrero R.A."/>
            <person name="Guerrero F.D."/>
            <person name="Moolhuijzen P."/>
            <person name="Goolsby J.A."/>
            <person name="Tidwell J."/>
            <person name="Bellgard S.E."/>
            <person name="Bellgard M.I."/>
        </authorList>
    </citation>
    <scope>NUCLEOTIDE SEQUENCE</scope>
    <source>
        <tissue evidence="1">Shoot tissue taken approximately 20 cm above the soil surface</tissue>
    </source>
</reference>
<dbReference type="EMBL" id="GBRH01258724">
    <property type="protein sequence ID" value="JAD39171.1"/>
    <property type="molecule type" value="Transcribed_RNA"/>
</dbReference>
<reference evidence="1" key="1">
    <citation type="submission" date="2014-09" db="EMBL/GenBank/DDBJ databases">
        <authorList>
            <person name="Magalhaes I.L.F."/>
            <person name="Oliveira U."/>
            <person name="Santos F.R."/>
            <person name="Vidigal T.H.D.A."/>
            <person name="Brescovit A.D."/>
            <person name="Santos A.J."/>
        </authorList>
    </citation>
    <scope>NUCLEOTIDE SEQUENCE</scope>
    <source>
        <tissue evidence="1">Shoot tissue taken approximately 20 cm above the soil surface</tissue>
    </source>
</reference>
<protein>
    <submittedName>
        <fullName evidence="1">Uncharacterized protein</fullName>
    </submittedName>
</protein>
<accession>A0A0A8ZK50</accession>
<dbReference type="AlphaFoldDB" id="A0A0A8ZK50"/>
<proteinExistence type="predicted"/>
<name>A0A0A8ZK50_ARUDO</name>
<evidence type="ECO:0000313" key="1">
    <source>
        <dbReference type="EMBL" id="JAD39171.1"/>
    </source>
</evidence>
<organism evidence="1">
    <name type="scientific">Arundo donax</name>
    <name type="common">Giant reed</name>
    <name type="synonym">Donax arundinaceus</name>
    <dbReference type="NCBI Taxonomy" id="35708"/>
    <lineage>
        <taxon>Eukaryota</taxon>
        <taxon>Viridiplantae</taxon>
        <taxon>Streptophyta</taxon>
        <taxon>Embryophyta</taxon>
        <taxon>Tracheophyta</taxon>
        <taxon>Spermatophyta</taxon>
        <taxon>Magnoliopsida</taxon>
        <taxon>Liliopsida</taxon>
        <taxon>Poales</taxon>
        <taxon>Poaceae</taxon>
        <taxon>PACMAD clade</taxon>
        <taxon>Arundinoideae</taxon>
        <taxon>Arundineae</taxon>
        <taxon>Arundo</taxon>
    </lineage>
</organism>